<proteinExistence type="predicted"/>
<protein>
    <submittedName>
        <fullName evidence="2">Uncharacterized protein</fullName>
    </submittedName>
</protein>
<dbReference type="AlphaFoldDB" id="A0A3S5BUI7"/>
<dbReference type="Proteomes" id="UP000784294">
    <property type="component" value="Unassembled WGS sequence"/>
</dbReference>
<comment type="caution">
    <text evidence="2">The sequence shown here is derived from an EMBL/GenBank/DDBJ whole genome shotgun (WGS) entry which is preliminary data.</text>
</comment>
<gene>
    <name evidence="2" type="ORF">PXEA_LOCUS34043</name>
</gene>
<evidence type="ECO:0000313" key="2">
    <source>
        <dbReference type="EMBL" id="VEL40603.1"/>
    </source>
</evidence>
<accession>A0A3S5BUI7</accession>
<name>A0A3S5BUI7_9PLAT</name>
<reference evidence="2" key="1">
    <citation type="submission" date="2018-11" db="EMBL/GenBank/DDBJ databases">
        <authorList>
            <consortium name="Pathogen Informatics"/>
        </authorList>
    </citation>
    <scope>NUCLEOTIDE SEQUENCE</scope>
</reference>
<evidence type="ECO:0000313" key="3">
    <source>
        <dbReference type="Proteomes" id="UP000784294"/>
    </source>
</evidence>
<feature type="compositionally biased region" description="Basic and acidic residues" evidence="1">
    <location>
        <begin position="50"/>
        <end position="62"/>
    </location>
</feature>
<dbReference type="EMBL" id="CAAALY010265579">
    <property type="protein sequence ID" value="VEL40603.1"/>
    <property type="molecule type" value="Genomic_DNA"/>
</dbReference>
<evidence type="ECO:0000256" key="1">
    <source>
        <dbReference type="SAM" id="MobiDB-lite"/>
    </source>
</evidence>
<keyword evidence="3" id="KW-1185">Reference proteome</keyword>
<feature type="region of interest" description="Disordered" evidence="1">
    <location>
        <begin position="50"/>
        <end position="71"/>
    </location>
</feature>
<sequence length="71" mass="7858">MLFKLRRHPSIIPPLSLSLSLSPFPSVGCLSASEDVVSLDATTFLLRPTQDRKKTRGHEVDSIGRSLLRRG</sequence>
<organism evidence="2 3">
    <name type="scientific">Protopolystoma xenopodis</name>
    <dbReference type="NCBI Taxonomy" id="117903"/>
    <lineage>
        <taxon>Eukaryota</taxon>
        <taxon>Metazoa</taxon>
        <taxon>Spiralia</taxon>
        <taxon>Lophotrochozoa</taxon>
        <taxon>Platyhelminthes</taxon>
        <taxon>Monogenea</taxon>
        <taxon>Polyopisthocotylea</taxon>
        <taxon>Polystomatidea</taxon>
        <taxon>Polystomatidae</taxon>
        <taxon>Protopolystoma</taxon>
    </lineage>
</organism>